<protein>
    <submittedName>
        <fullName evidence="2">Uncharacterized protein</fullName>
    </submittedName>
</protein>
<feature type="compositionally biased region" description="Polar residues" evidence="1">
    <location>
        <begin position="41"/>
        <end position="50"/>
    </location>
</feature>
<sequence length="61" mass="6419">MAVSVGETTPRADVNCCLGSKTGFLSESLRDKRCGTVIAMSGSTNETNTDSDPKLNHSQEA</sequence>
<name>A0A383A0B3_9ZZZZ</name>
<evidence type="ECO:0000256" key="1">
    <source>
        <dbReference type="SAM" id="MobiDB-lite"/>
    </source>
</evidence>
<accession>A0A383A0B3</accession>
<gene>
    <name evidence="2" type="ORF">METZ01_LOCUS453489</name>
</gene>
<dbReference type="AlphaFoldDB" id="A0A383A0B3"/>
<feature type="compositionally biased region" description="Basic and acidic residues" evidence="1">
    <location>
        <begin position="51"/>
        <end position="61"/>
    </location>
</feature>
<evidence type="ECO:0000313" key="2">
    <source>
        <dbReference type="EMBL" id="SVE00635.1"/>
    </source>
</evidence>
<proteinExistence type="predicted"/>
<organism evidence="2">
    <name type="scientific">marine metagenome</name>
    <dbReference type="NCBI Taxonomy" id="408172"/>
    <lineage>
        <taxon>unclassified sequences</taxon>
        <taxon>metagenomes</taxon>
        <taxon>ecological metagenomes</taxon>
    </lineage>
</organism>
<reference evidence="2" key="1">
    <citation type="submission" date="2018-05" db="EMBL/GenBank/DDBJ databases">
        <authorList>
            <person name="Lanie J.A."/>
            <person name="Ng W.-L."/>
            <person name="Kazmierczak K.M."/>
            <person name="Andrzejewski T.M."/>
            <person name="Davidsen T.M."/>
            <person name="Wayne K.J."/>
            <person name="Tettelin H."/>
            <person name="Glass J.I."/>
            <person name="Rusch D."/>
            <person name="Podicherti R."/>
            <person name="Tsui H.-C.T."/>
            <person name="Winkler M.E."/>
        </authorList>
    </citation>
    <scope>NUCLEOTIDE SEQUENCE</scope>
</reference>
<feature type="region of interest" description="Disordered" evidence="1">
    <location>
        <begin position="40"/>
        <end position="61"/>
    </location>
</feature>
<dbReference type="EMBL" id="UINC01187753">
    <property type="protein sequence ID" value="SVE00635.1"/>
    <property type="molecule type" value="Genomic_DNA"/>
</dbReference>